<gene>
    <name evidence="1" type="ORF">SPAR_03781</name>
</gene>
<evidence type="ECO:0000313" key="2">
    <source>
        <dbReference type="Proteomes" id="UP000186168"/>
    </source>
</evidence>
<dbReference type="EMBL" id="ASQP01000057">
    <property type="protein sequence ID" value="OMI40873.1"/>
    <property type="molecule type" value="Genomic_DNA"/>
</dbReference>
<dbReference type="InterPro" id="IPR000212">
    <property type="entry name" value="DNA_helicase_UvrD/REP"/>
</dbReference>
<sequence length="376" mass="40830">MTAMTTANTPVLHPGLTPAQRDCLDALPLTGNHLVSGPPGSGKSLLAAHRAVHLALTGRPTLLLSRSRLLSRLLRDTLAGLTVPGAPVEAATVHGWINRRFGQDAPRTEDGWFDWTALTHRAATTLGENDTATPHLVIDEGQDLSPGFYRLVRLAAASVTVFADECQRLTDTNSTLTEITDALGRSTGRIEITGNHRNTREIAALAEHFRTGGPRPRTPFRSGTVPVVRHYSGTRALADDIATMAARHPKDRIGVIVNSLRTAADLMRHLERAGLVHEPQLYSSAAPSGRYRDLDLARPGVVLVHRASAKGLDFDTVVIADTETDSATDPTAASLRMAYYVMITRARERLVLGWQGSRPPRHLEALAIREDHNPED</sequence>
<comment type="caution">
    <text evidence="1">The sequence shown here is derived from an EMBL/GenBank/DDBJ whole genome shotgun (WGS) entry which is preliminary data.</text>
</comment>
<evidence type="ECO:0000313" key="1">
    <source>
        <dbReference type="EMBL" id="OMI40873.1"/>
    </source>
</evidence>
<organism evidence="1 2">
    <name type="scientific">Streptomyces sparsogenes DSM 40356</name>
    <dbReference type="NCBI Taxonomy" id="1331668"/>
    <lineage>
        <taxon>Bacteria</taxon>
        <taxon>Bacillati</taxon>
        <taxon>Actinomycetota</taxon>
        <taxon>Actinomycetes</taxon>
        <taxon>Kitasatosporales</taxon>
        <taxon>Streptomycetaceae</taxon>
        <taxon>Streptomyces</taxon>
    </lineage>
</organism>
<dbReference type="STRING" id="67365.GCA_001704635_00500"/>
<dbReference type="Gene3D" id="3.40.50.300">
    <property type="entry name" value="P-loop containing nucleotide triphosphate hydrolases"/>
    <property type="match status" value="2"/>
</dbReference>
<dbReference type="GO" id="GO:0003677">
    <property type="term" value="F:DNA binding"/>
    <property type="evidence" value="ECO:0007669"/>
    <property type="project" value="InterPro"/>
</dbReference>
<name>A0A1R1SRI6_9ACTN</name>
<accession>A0A1R1SRI6</accession>
<dbReference type="PANTHER" id="PTHR11070">
    <property type="entry name" value="UVRD / RECB / PCRA DNA HELICASE FAMILY MEMBER"/>
    <property type="match status" value="1"/>
</dbReference>
<dbReference type="GO" id="GO:0043138">
    <property type="term" value="F:3'-5' DNA helicase activity"/>
    <property type="evidence" value="ECO:0007669"/>
    <property type="project" value="TreeGrafter"/>
</dbReference>
<dbReference type="InterPro" id="IPR027417">
    <property type="entry name" value="P-loop_NTPase"/>
</dbReference>
<dbReference type="Pfam" id="PF13245">
    <property type="entry name" value="AAA_19"/>
    <property type="match status" value="1"/>
</dbReference>
<dbReference type="SUPFAM" id="SSF52540">
    <property type="entry name" value="P-loop containing nucleoside triphosphate hydrolases"/>
    <property type="match status" value="1"/>
</dbReference>
<dbReference type="Proteomes" id="UP000186168">
    <property type="component" value="Unassembled WGS sequence"/>
</dbReference>
<keyword evidence="2" id="KW-1185">Reference proteome</keyword>
<dbReference type="PANTHER" id="PTHR11070:SF2">
    <property type="entry name" value="ATP-DEPENDENT DNA HELICASE SRS2"/>
    <property type="match status" value="1"/>
</dbReference>
<reference evidence="1 2" key="1">
    <citation type="submission" date="2013-05" db="EMBL/GenBank/DDBJ databases">
        <title>Genome sequence of Streptomyces sparsogenes DSM 40356.</title>
        <authorList>
            <person name="Coyne S."/>
            <person name="Seebeck F.P."/>
        </authorList>
    </citation>
    <scope>NUCLEOTIDE SEQUENCE [LARGE SCALE GENOMIC DNA]</scope>
    <source>
        <strain evidence="1 2">DSM 40356</strain>
    </source>
</reference>
<dbReference type="AlphaFoldDB" id="A0A1R1SRI6"/>
<proteinExistence type="predicted"/>
<dbReference type="GO" id="GO:0000725">
    <property type="term" value="P:recombinational repair"/>
    <property type="evidence" value="ECO:0007669"/>
    <property type="project" value="TreeGrafter"/>
</dbReference>
<protein>
    <submittedName>
        <fullName evidence="1">Uncharacterized protein</fullName>
    </submittedName>
</protein>
<dbReference type="GO" id="GO:0005524">
    <property type="term" value="F:ATP binding"/>
    <property type="evidence" value="ECO:0007669"/>
    <property type="project" value="InterPro"/>
</dbReference>
<dbReference type="GO" id="GO:0005829">
    <property type="term" value="C:cytosol"/>
    <property type="evidence" value="ECO:0007669"/>
    <property type="project" value="TreeGrafter"/>
</dbReference>